<protein>
    <submittedName>
        <fullName evidence="3">Acetyl-CoA carboxylase, carboxyltransferase component</fullName>
    </submittedName>
</protein>
<dbReference type="Pfam" id="PF01039">
    <property type="entry name" value="Carboxyl_trans"/>
    <property type="match status" value="1"/>
</dbReference>
<dbReference type="GO" id="GO:1905202">
    <property type="term" value="C:methylcrotonoyl-CoA carboxylase complex"/>
    <property type="evidence" value="ECO:0007669"/>
    <property type="project" value="TreeGrafter"/>
</dbReference>
<dbReference type="PROSITE" id="PS50989">
    <property type="entry name" value="COA_CT_CTER"/>
    <property type="match status" value="1"/>
</dbReference>
<dbReference type="PANTHER" id="PTHR22855:SF13">
    <property type="entry name" value="METHYLCROTONOYL-COA CARBOXYLASE BETA CHAIN, MITOCHONDRIAL"/>
    <property type="match status" value="1"/>
</dbReference>
<dbReference type="SUPFAM" id="SSF52096">
    <property type="entry name" value="ClpP/crotonase"/>
    <property type="match status" value="2"/>
</dbReference>
<dbReference type="InterPro" id="IPR029045">
    <property type="entry name" value="ClpP/crotonase-like_dom_sf"/>
</dbReference>
<dbReference type="EMBL" id="FOBS01000020">
    <property type="protein sequence ID" value="SEM53603.1"/>
    <property type="molecule type" value="Genomic_DNA"/>
</dbReference>
<reference evidence="3 4" key="1">
    <citation type="submission" date="2016-10" db="EMBL/GenBank/DDBJ databases">
        <authorList>
            <person name="de Groot N.N."/>
        </authorList>
    </citation>
    <scope>NUCLEOTIDE SEQUENCE [LARGE SCALE GENOMIC DNA]</scope>
    <source>
        <strain evidence="3 4">DSM 8423</strain>
    </source>
</reference>
<dbReference type="GO" id="GO:0006552">
    <property type="term" value="P:L-leucine catabolic process"/>
    <property type="evidence" value="ECO:0007669"/>
    <property type="project" value="TreeGrafter"/>
</dbReference>
<dbReference type="InterPro" id="IPR011763">
    <property type="entry name" value="COA_CT_C"/>
</dbReference>
<dbReference type="Gene3D" id="3.90.226.10">
    <property type="entry name" value="2-enoyl-CoA Hydratase, Chain A, domain 1"/>
    <property type="match status" value="2"/>
</dbReference>
<dbReference type="RefSeq" id="WP_093884077.1">
    <property type="nucleotide sequence ID" value="NZ_FOBS01000020.1"/>
</dbReference>
<evidence type="ECO:0000313" key="4">
    <source>
        <dbReference type="Proteomes" id="UP000198744"/>
    </source>
</evidence>
<keyword evidence="3" id="KW-0808">Transferase</keyword>
<dbReference type="Proteomes" id="UP000198744">
    <property type="component" value="Unassembled WGS sequence"/>
</dbReference>
<sequence length="590" mass="64987">MRQYFEKMDDLGKPMKPAQIERMKDNVAQIEAVYADVAAAVDKAKNAGVPAEDVHKKGDMTVWERIEYIVDPGTFCPLHTLYNPAGNKEGVTGVMDGLARISGKWCVLIGFDNKVTVGAWIPGQPDNNLRATDMAKILNIPIVWLVNCSGARLPEQEKFYANRRGSGTCFFRHAELEKMGIPVLAGIYGTNPAGGGYQGVSPTILLAHKDCNIAVGGAGIVSGMSPKGFFDEEIAEALIDATRKFRATPPGSVKVHYDSTGFFRAVFETQTGVLDALKEYMSYIPAYHPKFFRVAQPAAPKFDPKEISSIITFNQKMVYDFDNLLARLVDNSEHMEFRSGYGPEVYTGLVKIDGFLIGVIGNRQGVLPNYPEYTNEYIGVGGKLYRQGLIKMSEFVTLCDRDRVPIVWFQDTSGIDVGDIAEKAELLGLGQSLIYSIEQTELPMMLAVLRKGSAAAHYVMGGPTANNHTAFTLGTATTEIYVMHGETAATASFARRLVKEKDAGKSLQPVLDKMNALAKEYYDKSRPISCAVTGMVDEIVRYEDIRNYMVAFANAVYQNPKSICPQHHMILPRVIRSQVVKGLDRPKAGE</sequence>
<name>A0A1H7Z5X7_9BACT</name>
<organism evidence="3 4">
    <name type="scientific">Syntrophus gentianae</name>
    <dbReference type="NCBI Taxonomy" id="43775"/>
    <lineage>
        <taxon>Bacteria</taxon>
        <taxon>Pseudomonadati</taxon>
        <taxon>Thermodesulfobacteriota</taxon>
        <taxon>Syntrophia</taxon>
        <taxon>Syntrophales</taxon>
        <taxon>Syntrophaceae</taxon>
        <taxon>Syntrophus</taxon>
    </lineage>
</organism>
<dbReference type="GO" id="GO:0004485">
    <property type="term" value="F:methylcrotonoyl-CoA carboxylase activity"/>
    <property type="evidence" value="ECO:0007669"/>
    <property type="project" value="TreeGrafter"/>
</dbReference>
<dbReference type="Gene3D" id="1.20.5.680">
    <property type="entry name" value="Single Helix bin"/>
    <property type="match status" value="1"/>
</dbReference>
<gene>
    <name evidence="3" type="ORF">SAMN04489760_12046</name>
</gene>
<accession>A0A1H7Z5X7</accession>
<evidence type="ECO:0000313" key="3">
    <source>
        <dbReference type="EMBL" id="SEM53603.1"/>
    </source>
</evidence>
<dbReference type="PANTHER" id="PTHR22855">
    <property type="entry name" value="ACETYL, PROPIONYL, PYRUVATE, AND GLUTACONYL CARBOXYLASE-RELATED"/>
    <property type="match status" value="1"/>
</dbReference>
<evidence type="ECO:0000259" key="1">
    <source>
        <dbReference type="PROSITE" id="PS50980"/>
    </source>
</evidence>
<dbReference type="InterPro" id="IPR011762">
    <property type="entry name" value="COA_CT_N"/>
</dbReference>
<feature type="domain" description="CoA carboxyltransferase C-terminal" evidence="2">
    <location>
        <begin position="306"/>
        <end position="562"/>
    </location>
</feature>
<evidence type="ECO:0000259" key="2">
    <source>
        <dbReference type="PROSITE" id="PS50989"/>
    </source>
</evidence>
<dbReference type="GO" id="GO:0016740">
    <property type="term" value="F:transferase activity"/>
    <property type="evidence" value="ECO:0007669"/>
    <property type="project" value="UniProtKB-KW"/>
</dbReference>
<dbReference type="PROSITE" id="PS50980">
    <property type="entry name" value="COA_CT_NTER"/>
    <property type="match status" value="1"/>
</dbReference>
<dbReference type="OrthoDB" id="9803706at2"/>
<proteinExistence type="predicted"/>
<keyword evidence="4" id="KW-1185">Reference proteome</keyword>
<dbReference type="STRING" id="43775.SAMN04489760_12046"/>
<dbReference type="AlphaFoldDB" id="A0A1H7Z5X7"/>
<dbReference type="InterPro" id="IPR034733">
    <property type="entry name" value="AcCoA_carboxyl_beta"/>
</dbReference>
<feature type="domain" description="CoA carboxyltransferase N-terminal" evidence="1">
    <location>
        <begin position="27"/>
        <end position="296"/>
    </location>
</feature>
<dbReference type="InterPro" id="IPR045190">
    <property type="entry name" value="MCCB/AccD1-like"/>
</dbReference>